<protein>
    <submittedName>
        <fullName evidence="2">Uncharacterized protein</fullName>
    </submittedName>
</protein>
<evidence type="ECO:0000313" key="3">
    <source>
        <dbReference type="Proteomes" id="UP000182486"/>
    </source>
</evidence>
<dbReference type="EMBL" id="MEIA01000475">
    <property type="protein sequence ID" value="OJF10523.1"/>
    <property type="molecule type" value="Genomic_DNA"/>
</dbReference>
<keyword evidence="1" id="KW-0812">Transmembrane</keyword>
<evidence type="ECO:0000256" key="1">
    <source>
        <dbReference type="SAM" id="Phobius"/>
    </source>
</evidence>
<sequence>MVAMSRRTLPSVLVFAGIAVAATAVITWAVADVLYDIGRPRCASGRRMVSCGGGHGWHDTSSWVSALLAVPMLFTLVGAYLYLSSRWVRAEKAKRREALRSAVRRRFALVLVVAVAVTVPATMLVRSAL</sequence>
<proteinExistence type="predicted"/>
<keyword evidence="3" id="KW-1185">Reference proteome</keyword>
<name>A0A1K0GMU6_9ACTN</name>
<comment type="caution">
    <text evidence="2">The sequence shown here is derived from an EMBL/GenBank/DDBJ whole genome shotgun (WGS) entry which is preliminary data.</text>
</comment>
<keyword evidence="1" id="KW-1133">Transmembrane helix</keyword>
<keyword evidence="1" id="KW-0472">Membrane</keyword>
<organism evidence="2 3">
    <name type="scientific">Couchioplanes caeruleus subsp. caeruleus</name>
    <dbReference type="NCBI Taxonomy" id="56427"/>
    <lineage>
        <taxon>Bacteria</taxon>
        <taxon>Bacillati</taxon>
        <taxon>Actinomycetota</taxon>
        <taxon>Actinomycetes</taxon>
        <taxon>Micromonosporales</taxon>
        <taxon>Micromonosporaceae</taxon>
        <taxon>Couchioplanes</taxon>
    </lineage>
</organism>
<feature type="transmembrane region" description="Helical" evidence="1">
    <location>
        <begin position="12"/>
        <end position="31"/>
    </location>
</feature>
<feature type="transmembrane region" description="Helical" evidence="1">
    <location>
        <begin position="106"/>
        <end position="125"/>
    </location>
</feature>
<feature type="transmembrane region" description="Helical" evidence="1">
    <location>
        <begin position="63"/>
        <end position="85"/>
    </location>
</feature>
<gene>
    <name evidence="2" type="ORF">BG844_31390</name>
</gene>
<dbReference type="Proteomes" id="UP000182486">
    <property type="component" value="Unassembled WGS sequence"/>
</dbReference>
<evidence type="ECO:0000313" key="2">
    <source>
        <dbReference type="EMBL" id="OJF10523.1"/>
    </source>
</evidence>
<reference evidence="2 3" key="1">
    <citation type="submission" date="2016-09" db="EMBL/GenBank/DDBJ databases">
        <title>Couchioplanes caeruleus draft genome sequence.</title>
        <authorList>
            <person name="Sheehan J."/>
            <person name="Caffrey P."/>
        </authorList>
    </citation>
    <scope>NUCLEOTIDE SEQUENCE [LARGE SCALE GENOMIC DNA]</scope>
    <source>
        <strain evidence="2 3">DSM 43634</strain>
    </source>
</reference>
<accession>A0A1K0GMU6</accession>
<dbReference type="AlphaFoldDB" id="A0A1K0GMU6"/>